<keyword evidence="4 12" id="KW-0732">Signal</keyword>
<dbReference type="InterPro" id="IPR039293">
    <property type="entry name" value="TMEM81"/>
</dbReference>
<evidence type="ECO:0000256" key="4">
    <source>
        <dbReference type="ARBA" id="ARBA00022729"/>
    </source>
</evidence>
<evidence type="ECO:0000256" key="11">
    <source>
        <dbReference type="SAM" id="Phobius"/>
    </source>
</evidence>
<evidence type="ECO:0000256" key="6">
    <source>
        <dbReference type="ARBA" id="ARBA00023136"/>
    </source>
</evidence>
<evidence type="ECO:0000256" key="5">
    <source>
        <dbReference type="ARBA" id="ARBA00022989"/>
    </source>
</evidence>
<evidence type="ECO:0000256" key="8">
    <source>
        <dbReference type="ARBA" id="ARBA00023319"/>
    </source>
</evidence>
<keyword evidence="3 11" id="KW-0812">Transmembrane</keyword>
<evidence type="ECO:0000313" key="14">
    <source>
        <dbReference type="EMBL" id="NXG60316.1"/>
    </source>
</evidence>
<dbReference type="PROSITE" id="PS50835">
    <property type="entry name" value="IG_LIKE"/>
    <property type="match status" value="1"/>
</dbReference>
<keyword evidence="15" id="KW-1185">Reference proteome</keyword>
<reference evidence="14 15" key="1">
    <citation type="submission" date="2019-09" db="EMBL/GenBank/DDBJ databases">
        <title>Bird 10,000 Genomes (B10K) Project - Family phase.</title>
        <authorList>
            <person name="Zhang G."/>
        </authorList>
    </citation>
    <scope>NUCLEOTIDE SEQUENCE [LARGE SCALE GENOMIC DNA]</scope>
    <source>
        <strain evidence="14">B10K-DU-001-23</strain>
        <tissue evidence="14">Muscle</tissue>
    </source>
</reference>
<keyword evidence="2" id="KW-1003">Cell membrane</keyword>
<dbReference type="AlphaFoldDB" id="A0A7K9D5X1"/>
<protein>
    <recommendedName>
        <fullName evidence="10">Transmembrane protein 81</fullName>
    </recommendedName>
</protein>
<dbReference type="CDD" id="cd00096">
    <property type="entry name" value="Ig"/>
    <property type="match status" value="1"/>
</dbReference>
<dbReference type="Proteomes" id="UP000518305">
    <property type="component" value="Unassembled WGS sequence"/>
</dbReference>
<evidence type="ECO:0000256" key="12">
    <source>
        <dbReference type="SAM" id="SignalP"/>
    </source>
</evidence>
<sequence>MKTSGNHHILGVLCCAFYLPLVVSLAKITIPAELRTAVAQIAVNTTSCSVTCGPGFKLEELCEVSASGERRNCTFRRSGCLTSWACGLLHFTVPVGKPFQLSCLTSDEVGFGSQAYFYTWKFAQSLITTNDVLFKPFRNPHSVVRLSPTRESDAGTYRCDMQMVKTFRVIKRIYFGVRVIQTELVDLNFQKSLTWEQKLAANKEEGNTGNGAQEEVQEQQHCWQGRLFYEYLVGIGSGVIGGVLVGMVLCCVQRILRR</sequence>
<feature type="non-terminal residue" evidence="14">
    <location>
        <position position="1"/>
    </location>
</feature>
<feature type="non-terminal residue" evidence="14">
    <location>
        <position position="258"/>
    </location>
</feature>
<feature type="transmembrane region" description="Helical" evidence="11">
    <location>
        <begin position="228"/>
        <end position="252"/>
    </location>
</feature>
<keyword evidence="8" id="KW-0393">Immunoglobulin domain</keyword>
<dbReference type="InterPro" id="IPR007110">
    <property type="entry name" value="Ig-like_dom"/>
</dbReference>
<organism evidence="14 15">
    <name type="scientific">Hemiprocne comata</name>
    <dbReference type="NCBI Taxonomy" id="243314"/>
    <lineage>
        <taxon>Eukaryota</taxon>
        <taxon>Metazoa</taxon>
        <taxon>Chordata</taxon>
        <taxon>Craniata</taxon>
        <taxon>Vertebrata</taxon>
        <taxon>Euteleostomi</taxon>
        <taxon>Archelosauria</taxon>
        <taxon>Archosauria</taxon>
        <taxon>Dinosauria</taxon>
        <taxon>Saurischia</taxon>
        <taxon>Theropoda</taxon>
        <taxon>Coelurosauria</taxon>
        <taxon>Aves</taxon>
        <taxon>Neognathae</taxon>
        <taxon>Neoaves</taxon>
        <taxon>Strisores</taxon>
        <taxon>Apodiformes</taxon>
        <taxon>Apodidae</taxon>
        <taxon>Hemiprocninae</taxon>
        <taxon>Hemiprocne</taxon>
    </lineage>
</organism>
<dbReference type="InterPro" id="IPR036179">
    <property type="entry name" value="Ig-like_dom_sf"/>
</dbReference>
<feature type="signal peptide" evidence="12">
    <location>
        <begin position="1"/>
        <end position="24"/>
    </location>
</feature>
<dbReference type="PANTHER" id="PTHR35670:SF1">
    <property type="entry name" value="TRANSMEMBRANE PROTEIN 81"/>
    <property type="match status" value="1"/>
</dbReference>
<comment type="caution">
    <text evidence="14">The sequence shown here is derived from an EMBL/GenBank/DDBJ whole genome shotgun (WGS) entry which is preliminary data.</text>
</comment>
<feature type="domain" description="Ig-like" evidence="13">
    <location>
        <begin position="96"/>
        <end position="159"/>
    </location>
</feature>
<evidence type="ECO:0000313" key="15">
    <source>
        <dbReference type="Proteomes" id="UP000518305"/>
    </source>
</evidence>
<proteinExistence type="predicted"/>
<keyword evidence="6 11" id="KW-0472">Membrane</keyword>
<evidence type="ECO:0000256" key="9">
    <source>
        <dbReference type="ARBA" id="ARBA00049937"/>
    </source>
</evidence>
<dbReference type="EMBL" id="VWZJ01006650">
    <property type="protein sequence ID" value="NXG60316.1"/>
    <property type="molecule type" value="Genomic_DNA"/>
</dbReference>
<comment type="function">
    <text evidence="9">Essential fertilization factor required for male fertility. Part of a conserved trimeric sperm complex with the essential fertilization factors IZUMO1 and SPACA6 which bridges sperm and oocyte membranes during fertilization by binding to IZUMO1R/JUNO on the oocyte.</text>
</comment>
<gene>
    <name evidence="14" type="primary">Tmem81</name>
    <name evidence="14" type="ORF">HEMCOM_R03476</name>
</gene>
<evidence type="ECO:0000256" key="1">
    <source>
        <dbReference type="ARBA" id="ARBA00004251"/>
    </source>
</evidence>
<accession>A0A7K9D5X1</accession>
<evidence type="ECO:0000259" key="13">
    <source>
        <dbReference type="PROSITE" id="PS50835"/>
    </source>
</evidence>
<feature type="chain" id="PRO_5029617491" description="Transmembrane protein 81" evidence="12">
    <location>
        <begin position="25"/>
        <end position="258"/>
    </location>
</feature>
<name>A0A7K9D5X1_9AVES</name>
<evidence type="ECO:0000256" key="2">
    <source>
        <dbReference type="ARBA" id="ARBA00022475"/>
    </source>
</evidence>
<evidence type="ECO:0000256" key="3">
    <source>
        <dbReference type="ARBA" id="ARBA00022692"/>
    </source>
</evidence>
<dbReference type="PANTHER" id="PTHR35670">
    <property type="entry name" value="TRANSMEMBRANE PROTEIN 81"/>
    <property type="match status" value="1"/>
</dbReference>
<dbReference type="GO" id="GO:0005886">
    <property type="term" value="C:plasma membrane"/>
    <property type="evidence" value="ECO:0007669"/>
    <property type="project" value="UniProtKB-SubCell"/>
</dbReference>
<comment type="subcellular location">
    <subcellularLocation>
        <location evidence="1">Cell membrane</location>
        <topology evidence="1">Single-pass type I membrane protein</topology>
    </subcellularLocation>
</comment>
<keyword evidence="5 11" id="KW-1133">Transmembrane helix</keyword>
<evidence type="ECO:0000256" key="10">
    <source>
        <dbReference type="ARBA" id="ARBA00050022"/>
    </source>
</evidence>
<dbReference type="SUPFAM" id="SSF48726">
    <property type="entry name" value="Immunoglobulin"/>
    <property type="match status" value="1"/>
</dbReference>
<evidence type="ECO:0000256" key="7">
    <source>
        <dbReference type="ARBA" id="ARBA00023157"/>
    </source>
</evidence>
<dbReference type="OrthoDB" id="9390762at2759"/>
<keyword evidence="7" id="KW-1015">Disulfide bond</keyword>